<feature type="binding site" evidence="10">
    <location>
        <position position="281"/>
    </location>
    <ligand>
        <name>ATP</name>
        <dbReference type="ChEBI" id="CHEBI:30616"/>
    </ligand>
</feature>
<dbReference type="NCBIfam" id="NF006820">
    <property type="entry name" value="PRK09344.1-2"/>
    <property type="match status" value="1"/>
</dbReference>
<comment type="caution">
    <text evidence="10">Lacks conserved residue(s) required for the propagation of feature annotation.</text>
</comment>
<dbReference type="GO" id="GO:0006094">
    <property type="term" value="P:gluconeogenesis"/>
    <property type="evidence" value="ECO:0007669"/>
    <property type="project" value="UniProtKB-UniRule"/>
</dbReference>
<feature type="binding site" evidence="10">
    <location>
        <position position="57"/>
    </location>
    <ligand>
        <name>substrate</name>
    </ligand>
</feature>
<evidence type="ECO:0000256" key="9">
    <source>
        <dbReference type="ARBA" id="ARBA00047371"/>
    </source>
</evidence>
<accession>A0A369CHZ6</accession>
<dbReference type="PANTHER" id="PTHR30031">
    <property type="entry name" value="PHOSPHOENOLPYRUVATE CARBOXYKINASE ATP"/>
    <property type="match status" value="1"/>
</dbReference>
<dbReference type="SUPFAM" id="SSF68923">
    <property type="entry name" value="PEP carboxykinase N-terminal domain"/>
    <property type="match status" value="1"/>
</dbReference>
<comment type="caution">
    <text evidence="11">The sequence shown here is derived from an EMBL/GenBank/DDBJ whole genome shotgun (WGS) entry which is preliminary data.</text>
</comment>
<dbReference type="HAMAP" id="MF_00453">
    <property type="entry name" value="PEPCK_ATP"/>
    <property type="match status" value="1"/>
</dbReference>
<evidence type="ECO:0000256" key="5">
    <source>
        <dbReference type="ARBA" id="ARBA00022741"/>
    </source>
</evidence>
<comment type="function">
    <text evidence="10">Involved in the gluconeogenesis. Catalyzes the conversion of oxaloacetate (OAA) to phosphoenolpyruvate (PEP) through direct phosphoryl transfer between the nucleoside triphosphate and OAA.</text>
</comment>
<evidence type="ECO:0000256" key="2">
    <source>
        <dbReference type="ARBA" id="ARBA00006052"/>
    </source>
</evidence>
<dbReference type="InterPro" id="IPR013035">
    <property type="entry name" value="PEP_carboxykinase_C"/>
</dbReference>
<dbReference type="EMBL" id="QPJY01000001">
    <property type="protein sequence ID" value="RCX33313.1"/>
    <property type="molecule type" value="Genomic_DNA"/>
</dbReference>
<comment type="similarity">
    <text evidence="2 10">Belongs to the phosphoenolpyruvate carboxykinase (ATP) family.</text>
</comment>
<feature type="binding site" evidence="10">
    <location>
        <position position="191"/>
    </location>
    <ligand>
        <name>substrate</name>
    </ligand>
</feature>
<feature type="binding site" evidence="10">
    <location>
        <position position="197"/>
    </location>
    <ligand>
        <name>substrate</name>
    </ligand>
</feature>
<evidence type="ECO:0000256" key="1">
    <source>
        <dbReference type="ARBA" id="ARBA00004742"/>
    </source>
</evidence>
<protein>
    <recommendedName>
        <fullName evidence="3 10">Phosphoenolpyruvate carboxykinase (ATP)</fullName>
        <shortName evidence="10">PCK</shortName>
        <shortName evidence="10">PEP carboxykinase</shortName>
        <shortName evidence="10">PEPCK</shortName>
        <ecNumber evidence="3 10">4.1.1.49</ecNumber>
    </recommendedName>
</protein>
<keyword evidence="5 10" id="KW-0547">Nucleotide-binding</keyword>
<feature type="binding site" evidence="10">
    <location>
        <position position="197"/>
    </location>
    <ligand>
        <name>Mn(2+)</name>
        <dbReference type="ChEBI" id="CHEBI:29035"/>
    </ligand>
</feature>
<dbReference type="AlphaFoldDB" id="A0A369CHZ6"/>
<keyword evidence="7 10" id="KW-0067">ATP-binding</keyword>
<dbReference type="Gene3D" id="3.40.449.10">
    <property type="entry name" value="Phosphoenolpyruvate Carboxykinase, domain 1"/>
    <property type="match status" value="1"/>
</dbReference>
<evidence type="ECO:0000313" key="11">
    <source>
        <dbReference type="EMBL" id="RCX33313.1"/>
    </source>
</evidence>
<dbReference type="PANTHER" id="PTHR30031:SF0">
    <property type="entry name" value="PHOSPHOENOLPYRUVATE CARBOXYKINASE (ATP)"/>
    <property type="match status" value="1"/>
</dbReference>
<keyword evidence="10" id="KW-0479">Metal-binding</keyword>
<dbReference type="GO" id="GO:0005829">
    <property type="term" value="C:cytosol"/>
    <property type="evidence" value="ECO:0007669"/>
    <property type="project" value="TreeGrafter"/>
</dbReference>
<comment type="catalytic activity">
    <reaction evidence="9 10">
        <text>oxaloacetate + ATP = phosphoenolpyruvate + ADP + CO2</text>
        <dbReference type="Rhea" id="RHEA:18617"/>
        <dbReference type="ChEBI" id="CHEBI:16452"/>
        <dbReference type="ChEBI" id="CHEBI:16526"/>
        <dbReference type="ChEBI" id="CHEBI:30616"/>
        <dbReference type="ChEBI" id="CHEBI:58702"/>
        <dbReference type="ChEBI" id="CHEBI:456216"/>
        <dbReference type="EC" id="4.1.1.49"/>
    </reaction>
</comment>
<keyword evidence="4 10" id="KW-0312">Gluconeogenesis</keyword>
<dbReference type="UniPathway" id="UPA00138"/>
<comment type="subunit">
    <text evidence="10">Monomer.</text>
</comment>
<sequence length="530" mass="58079">MDTLSPATLAPFPLELLPGARIDLPTVQLVEEALRRKEGVLAANGALTVSTGRRTGRSPKDRFLVRDASTEGSVEWGAINQPIEPERFEALWDRALDYLAEGRPYVSRLCVGADPDMRIGVTAITELAWHNLFVRQLFVRPDPGMVCATPQWTLLNATGLGTDPARDGVNGDGAVLIDITGHRVLLCGMHYAGEMKKAMFTIMNFLLPAQGALPMHCAANEGDDGDTALFFGLSGTGKTTLSADPDRFLIGDDEHGWNDRGVFNFEGGCYAKCIDLSPEREPVIWGALRFGAVMENVVLDPASREPRFEDASLTENTRAAYPREHIPMHVPHNRGGHPHAILFLTCDLYGVLPPVSILDRHQAAYHFLSGYTALVGSTEVGSGDHIRPTFSTCFGAPFFPRPAHVYANLLMERMQRHGSRVYLVNTGWTGGSHGGGGRRFDLPTTRALVHAIVKGRLEGARTTRIPGLNLDIPEHVPGVPDEVLDPRRTWRDPGAYEQAARELIGRFQENFGRFQVDEAIRAAGPRLEGE</sequence>
<reference evidence="11 12" key="1">
    <citation type="submission" date="2018-07" db="EMBL/GenBank/DDBJ databases">
        <title>Genomic Encyclopedia of Type Strains, Phase IV (KMG-IV): sequencing the most valuable type-strain genomes for metagenomic binning, comparative biology and taxonomic classification.</title>
        <authorList>
            <person name="Goeker M."/>
        </authorList>
    </citation>
    <scope>NUCLEOTIDE SEQUENCE [LARGE SCALE GENOMIC DNA]</scope>
    <source>
        <strain evidence="11 12">DSM 26407</strain>
    </source>
</reference>
<dbReference type="Gene3D" id="3.90.228.20">
    <property type="match status" value="1"/>
</dbReference>
<evidence type="ECO:0000256" key="10">
    <source>
        <dbReference type="HAMAP-Rule" id="MF_00453"/>
    </source>
</evidence>
<feature type="binding site" evidence="10">
    <location>
        <position position="216"/>
    </location>
    <ligand>
        <name>ATP</name>
        <dbReference type="ChEBI" id="CHEBI:30616"/>
    </ligand>
</feature>
<keyword evidence="12" id="KW-1185">Reference proteome</keyword>
<evidence type="ECO:0000256" key="3">
    <source>
        <dbReference type="ARBA" id="ARBA00012363"/>
    </source>
</evidence>
<dbReference type="NCBIfam" id="TIGR00224">
    <property type="entry name" value="pckA"/>
    <property type="match status" value="1"/>
</dbReference>
<dbReference type="NCBIfam" id="NF006821">
    <property type="entry name" value="PRK09344.1-3"/>
    <property type="match status" value="1"/>
</dbReference>
<feature type="binding site" evidence="10">
    <location>
        <position position="318"/>
    </location>
    <ligand>
        <name>ATP</name>
        <dbReference type="ChEBI" id="CHEBI:30616"/>
    </ligand>
</feature>
<feature type="binding site" evidence="10">
    <location>
        <position position="445"/>
    </location>
    <ligand>
        <name>ATP</name>
        <dbReference type="ChEBI" id="CHEBI:30616"/>
    </ligand>
</feature>
<keyword evidence="10" id="KW-0464">Manganese</keyword>
<keyword evidence="11" id="KW-0808">Transferase</keyword>
<dbReference type="RefSeq" id="WP_114278165.1">
    <property type="nucleotide sequence ID" value="NZ_QPJY01000001.1"/>
</dbReference>
<dbReference type="InterPro" id="IPR015994">
    <property type="entry name" value="PEPCK_ATP_CS"/>
</dbReference>
<dbReference type="Proteomes" id="UP000252707">
    <property type="component" value="Unassembled WGS sequence"/>
</dbReference>
<dbReference type="GO" id="GO:0005524">
    <property type="term" value="F:ATP binding"/>
    <property type="evidence" value="ECO:0007669"/>
    <property type="project" value="UniProtKB-UniRule"/>
</dbReference>
<gene>
    <name evidence="10" type="primary">pckA</name>
    <name evidence="11" type="ORF">DFQ59_101614</name>
</gene>
<feature type="binding site" evidence="10">
    <location>
        <position position="253"/>
    </location>
    <ligand>
        <name>Mn(2+)</name>
        <dbReference type="ChEBI" id="CHEBI:29035"/>
    </ligand>
</feature>
<evidence type="ECO:0000256" key="8">
    <source>
        <dbReference type="ARBA" id="ARBA00023239"/>
    </source>
</evidence>
<keyword evidence="8 10" id="KW-0456">Lyase</keyword>
<feature type="binding site" evidence="10">
    <location>
        <position position="197"/>
    </location>
    <ligand>
        <name>ATP</name>
        <dbReference type="ChEBI" id="CHEBI:30616"/>
    </ligand>
</feature>
<dbReference type="EC" id="4.1.1.49" evidence="3 10"/>
<dbReference type="GO" id="GO:0046872">
    <property type="term" value="F:metal ion binding"/>
    <property type="evidence" value="ECO:0007669"/>
    <property type="project" value="UniProtKB-KW"/>
</dbReference>
<keyword evidence="6 10" id="KW-0210">Decarboxylase</keyword>
<keyword evidence="10" id="KW-0963">Cytoplasm</keyword>
<comment type="pathway">
    <text evidence="1 10">Carbohydrate biosynthesis; gluconeogenesis.</text>
</comment>
<feature type="binding site" evidence="10">
    <location>
        <position position="216"/>
    </location>
    <ligand>
        <name>Mn(2+)</name>
        <dbReference type="ChEBI" id="CHEBI:29035"/>
    </ligand>
</feature>
<dbReference type="PROSITE" id="PS00532">
    <property type="entry name" value="PEPCK_ATP"/>
    <property type="match status" value="1"/>
</dbReference>
<dbReference type="InterPro" id="IPR008210">
    <property type="entry name" value="PEP_carboxykinase_N"/>
</dbReference>
<organism evidence="11 12">
    <name type="scientific">Thioalbus denitrificans</name>
    <dbReference type="NCBI Taxonomy" id="547122"/>
    <lineage>
        <taxon>Bacteria</taxon>
        <taxon>Pseudomonadati</taxon>
        <taxon>Pseudomonadota</taxon>
        <taxon>Gammaproteobacteria</taxon>
        <taxon>Chromatiales</taxon>
        <taxon>Ectothiorhodospiraceae</taxon>
        <taxon>Thioalbus</taxon>
    </lineage>
</organism>
<proteinExistence type="inferred from homology"/>
<evidence type="ECO:0000256" key="6">
    <source>
        <dbReference type="ARBA" id="ARBA00022793"/>
    </source>
</evidence>
<comment type="subcellular location">
    <subcellularLocation>
        <location evidence="10">Cytoplasm</location>
    </subcellularLocation>
</comment>
<dbReference type="SUPFAM" id="SSF53795">
    <property type="entry name" value="PEP carboxykinase-like"/>
    <property type="match status" value="1"/>
</dbReference>
<evidence type="ECO:0000313" key="12">
    <source>
        <dbReference type="Proteomes" id="UP000252707"/>
    </source>
</evidence>
<feature type="binding site" evidence="10">
    <location>
        <begin position="232"/>
        <end position="240"/>
    </location>
    <ligand>
        <name>ATP</name>
        <dbReference type="ChEBI" id="CHEBI:30616"/>
    </ligand>
</feature>
<dbReference type="GO" id="GO:0016301">
    <property type="term" value="F:kinase activity"/>
    <property type="evidence" value="ECO:0007669"/>
    <property type="project" value="UniProtKB-KW"/>
</dbReference>
<dbReference type="InterPro" id="IPR001272">
    <property type="entry name" value="PEP_carboxykinase_ATP"/>
</dbReference>
<dbReference type="GO" id="GO:0004612">
    <property type="term" value="F:phosphoenolpyruvate carboxykinase (ATP) activity"/>
    <property type="evidence" value="ECO:0007669"/>
    <property type="project" value="UniProtKB-UniRule"/>
</dbReference>
<comment type="cofactor">
    <cofactor evidence="10">
        <name>Mn(2+)</name>
        <dbReference type="ChEBI" id="CHEBI:29035"/>
    </cofactor>
    <text evidence="10">Binds 1 Mn(2+) ion per subunit.</text>
</comment>
<keyword evidence="11" id="KW-0418">Kinase</keyword>
<dbReference type="Pfam" id="PF01293">
    <property type="entry name" value="PEPCK_ATP"/>
    <property type="match status" value="1"/>
</dbReference>
<feature type="binding site" evidence="10">
    <location>
        <position position="318"/>
    </location>
    <ligand>
        <name>substrate</name>
    </ligand>
</feature>
<evidence type="ECO:0000256" key="7">
    <source>
        <dbReference type="ARBA" id="ARBA00022840"/>
    </source>
</evidence>
<dbReference type="PIRSF" id="PIRSF006294">
    <property type="entry name" value="PEP_crbxkin"/>
    <property type="match status" value="1"/>
</dbReference>
<dbReference type="OrthoDB" id="9806325at2"/>
<keyword evidence="11" id="KW-0670">Pyruvate</keyword>
<dbReference type="Gene3D" id="2.170.8.10">
    <property type="entry name" value="Phosphoenolpyruvate Carboxykinase, domain 2"/>
    <property type="match status" value="1"/>
</dbReference>
<evidence type="ECO:0000256" key="4">
    <source>
        <dbReference type="ARBA" id="ARBA00022432"/>
    </source>
</evidence>
<name>A0A369CHZ6_9GAMM</name>